<reference evidence="2 3" key="1">
    <citation type="submission" date="2018-12" db="EMBL/GenBank/DDBJ databases">
        <title>Lysinibacillus antri sp. nov., isolated from a cave soil.</title>
        <authorList>
            <person name="Narsing Rao M.P."/>
            <person name="Zhang H."/>
            <person name="Dong Z.-Y."/>
            <person name="Niu X.-K."/>
            <person name="Zhang K."/>
            <person name="Fang B.-Z."/>
            <person name="Kang Y.-Q."/>
            <person name="Xiao M."/>
            <person name="Li W.-J."/>
        </authorList>
    </citation>
    <scope>NUCLEOTIDE SEQUENCE [LARGE SCALE GENOMIC DNA]</scope>
    <source>
        <strain evidence="2 3">SYSU K30002</strain>
    </source>
</reference>
<accession>A0A432LF97</accession>
<dbReference type="EMBL" id="RYYR01000005">
    <property type="protein sequence ID" value="RUL55089.1"/>
    <property type="molecule type" value="Genomic_DNA"/>
</dbReference>
<protein>
    <submittedName>
        <fullName evidence="2">Uncharacterized protein</fullName>
    </submittedName>
</protein>
<dbReference type="SUPFAM" id="SSF49785">
    <property type="entry name" value="Galactose-binding domain-like"/>
    <property type="match status" value="1"/>
</dbReference>
<keyword evidence="1" id="KW-1133">Transmembrane helix</keyword>
<feature type="transmembrane region" description="Helical" evidence="1">
    <location>
        <begin position="230"/>
        <end position="249"/>
    </location>
</feature>
<name>A0A432LF97_9BACI</name>
<comment type="caution">
    <text evidence="2">The sequence shown here is derived from an EMBL/GenBank/DDBJ whole genome shotgun (WGS) entry which is preliminary data.</text>
</comment>
<sequence>MNIQKILFLLFSFALLLIITVLLLHNDQPFFASQGTLNLNETPFRDDKMTSLDGQWEFYEGTLYEPNDFTNGVRENVEWMHVPGKWSANAEKQGIGTYRLVINNVPTDQVLGIKKQNIRSASKIFINGELVSEEGNVTKEHANYMEGNYPKLIFFESDTQQVEVIIQVSDFYYTSAGIANSIYFGEQGTLVTRSFKKGIVELAILTVLLTIGLLYILLYLFVERYRRKEFFILAFALSCIFFALINLCLGERTRNRHFQH</sequence>
<organism evidence="2 3">
    <name type="scientific">Lysinibacillus antri</name>
    <dbReference type="NCBI Taxonomy" id="2498145"/>
    <lineage>
        <taxon>Bacteria</taxon>
        <taxon>Bacillati</taxon>
        <taxon>Bacillota</taxon>
        <taxon>Bacilli</taxon>
        <taxon>Bacillales</taxon>
        <taxon>Bacillaceae</taxon>
        <taxon>Lysinibacillus</taxon>
    </lineage>
</organism>
<dbReference type="AlphaFoldDB" id="A0A432LF97"/>
<keyword evidence="3" id="KW-1185">Reference proteome</keyword>
<keyword evidence="1" id="KW-0472">Membrane</keyword>
<dbReference type="RefSeq" id="WP_126657939.1">
    <property type="nucleotide sequence ID" value="NZ_RYYR01000005.1"/>
</dbReference>
<dbReference type="InterPro" id="IPR008979">
    <property type="entry name" value="Galactose-bd-like_sf"/>
</dbReference>
<evidence type="ECO:0000256" key="1">
    <source>
        <dbReference type="SAM" id="Phobius"/>
    </source>
</evidence>
<proteinExistence type="predicted"/>
<keyword evidence="1" id="KW-0812">Transmembrane</keyword>
<gene>
    <name evidence="2" type="ORF">EK386_05015</name>
</gene>
<dbReference type="Gene3D" id="2.60.120.260">
    <property type="entry name" value="Galactose-binding domain-like"/>
    <property type="match status" value="1"/>
</dbReference>
<dbReference type="Proteomes" id="UP000287910">
    <property type="component" value="Unassembled WGS sequence"/>
</dbReference>
<feature type="transmembrane region" description="Helical" evidence="1">
    <location>
        <begin position="199"/>
        <end position="218"/>
    </location>
</feature>
<evidence type="ECO:0000313" key="3">
    <source>
        <dbReference type="Proteomes" id="UP000287910"/>
    </source>
</evidence>
<feature type="transmembrane region" description="Helical" evidence="1">
    <location>
        <begin position="6"/>
        <end position="24"/>
    </location>
</feature>
<evidence type="ECO:0000313" key="2">
    <source>
        <dbReference type="EMBL" id="RUL55089.1"/>
    </source>
</evidence>